<evidence type="ECO:0000313" key="2">
    <source>
        <dbReference type="Proteomes" id="UP000325211"/>
    </source>
</evidence>
<gene>
    <name evidence="1" type="ORF">DEJ50_22065</name>
</gene>
<name>A0A5P2D4M5_STRVZ</name>
<organism evidence="1 2">
    <name type="scientific">Streptomyces venezuelae</name>
    <dbReference type="NCBI Taxonomy" id="54571"/>
    <lineage>
        <taxon>Bacteria</taxon>
        <taxon>Bacillati</taxon>
        <taxon>Actinomycetota</taxon>
        <taxon>Actinomycetes</taxon>
        <taxon>Kitasatosporales</taxon>
        <taxon>Streptomycetaceae</taxon>
        <taxon>Streptomyces</taxon>
    </lineage>
</organism>
<sequence length="59" mass="6708">MLATTTLVVTGLVWLSHSLQRERRTEDRTAVKLQRELRSEVAELSSRVGAMQRLLEGLD</sequence>
<proteinExistence type="predicted"/>
<reference evidence="1 2" key="1">
    <citation type="submission" date="2018-05" db="EMBL/GenBank/DDBJ databases">
        <title>Streptomyces venezuelae.</title>
        <authorList>
            <person name="Kim W."/>
            <person name="Lee N."/>
            <person name="Cho B.-K."/>
        </authorList>
    </citation>
    <scope>NUCLEOTIDE SEQUENCE [LARGE SCALE GENOMIC DNA]</scope>
    <source>
        <strain evidence="1 2">ATCC 21782</strain>
    </source>
</reference>
<dbReference type="Proteomes" id="UP000325211">
    <property type="component" value="Chromosome"/>
</dbReference>
<protein>
    <submittedName>
        <fullName evidence="1">Uncharacterized protein</fullName>
    </submittedName>
</protein>
<dbReference type="AlphaFoldDB" id="A0A5P2D4M5"/>
<accession>A0A5P2D4M5</accession>
<dbReference type="EMBL" id="CP029190">
    <property type="protein sequence ID" value="QES50112.1"/>
    <property type="molecule type" value="Genomic_DNA"/>
</dbReference>
<evidence type="ECO:0000313" key="1">
    <source>
        <dbReference type="EMBL" id="QES50112.1"/>
    </source>
</evidence>